<dbReference type="AlphaFoldDB" id="A0A4R9JTY9"/>
<comment type="caution">
    <text evidence="2">The sequence shown here is derived from an EMBL/GenBank/DDBJ whole genome shotgun (WGS) entry which is preliminary data.</text>
</comment>
<reference evidence="2" key="1">
    <citation type="journal article" date="2019" name="PLoS Negl. Trop. Dis.">
        <title>Revisiting the worldwide diversity of Leptospira species in the environment.</title>
        <authorList>
            <person name="Vincent A.T."/>
            <person name="Schiettekatte O."/>
            <person name="Bourhy P."/>
            <person name="Veyrier F.J."/>
            <person name="Picardeau M."/>
        </authorList>
    </citation>
    <scope>NUCLEOTIDE SEQUENCE [LARGE SCALE GENOMIC DNA]</scope>
    <source>
        <strain evidence="2">201702476</strain>
    </source>
</reference>
<proteinExistence type="predicted"/>
<organism evidence="2 3">
    <name type="scientific">Leptospira ognonensis</name>
    <dbReference type="NCBI Taxonomy" id="2484945"/>
    <lineage>
        <taxon>Bacteria</taxon>
        <taxon>Pseudomonadati</taxon>
        <taxon>Spirochaetota</taxon>
        <taxon>Spirochaetia</taxon>
        <taxon>Leptospirales</taxon>
        <taxon>Leptospiraceae</taxon>
        <taxon>Leptospira</taxon>
    </lineage>
</organism>
<keyword evidence="3" id="KW-1185">Reference proteome</keyword>
<evidence type="ECO:0000313" key="3">
    <source>
        <dbReference type="Proteomes" id="UP000297693"/>
    </source>
</evidence>
<dbReference type="Proteomes" id="UP000297693">
    <property type="component" value="Unassembled WGS sequence"/>
</dbReference>
<feature type="chain" id="PRO_5020514755" evidence="1">
    <location>
        <begin position="22"/>
        <end position="89"/>
    </location>
</feature>
<keyword evidence="1" id="KW-0732">Signal</keyword>
<dbReference type="EMBL" id="RQGD01000046">
    <property type="protein sequence ID" value="TGL56249.1"/>
    <property type="molecule type" value="Genomic_DNA"/>
</dbReference>
<gene>
    <name evidence="2" type="ORF">EHQ58_16570</name>
</gene>
<dbReference type="RefSeq" id="WP_135625029.1">
    <property type="nucleotide sequence ID" value="NZ_RQGD01000046.1"/>
</dbReference>
<name>A0A4R9JTY9_9LEPT</name>
<evidence type="ECO:0000256" key="1">
    <source>
        <dbReference type="SAM" id="SignalP"/>
    </source>
</evidence>
<accession>A0A4R9JTY9</accession>
<feature type="signal peptide" evidence="1">
    <location>
        <begin position="1"/>
        <end position="21"/>
    </location>
</feature>
<evidence type="ECO:0000313" key="2">
    <source>
        <dbReference type="EMBL" id="TGL56249.1"/>
    </source>
</evidence>
<protein>
    <submittedName>
        <fullName evidence="2">Uncharacterized protein</fullName>
    </submittedName>
</protein>
<sequence>MNKTILRFFLIFSITSLHVSASSISIEGDTAAYFLNGYSGIVRKSFDNGLDIALGGGAFNMPHAVVESSQSNNNLIQWEARCNSIQVLM</sequence>